<sequence>MNETRVLQGILLDEEARLSLAELSQACRTSADWVIALVDEGILEPEGGDLAHWRFSGVCLRRAQSVRRFQRDLGVNLAGAALALELLDELTELQVRLMWYETRGR</sequence>
<dbReference type="EMBL" id="VHSG01000004">
    <property type="protein sequence ID" value="TQV85156.1"/>
    <property type="molecule type" value="Genomic_DNA"/>
</dbReference>
<keyword evidence="2" id="KW-1185">Reference proteome</keyword>
<comment type="caution">
    <text evidence="1">The sequence shown here is derived from an EMBL/GenBank/DDBJ whole genome shotgun (WGS) entry which is preliminary data.</text>
</comment>
<name>A0A545U6Q6_9GAMM</name>
<organism evidence="1 2">
    <name type="scientific">Exilibacterium tricleocarpae</name>
    <dbReference type="NCBI Taxonomy" id="2591008"/>
    <lineage>
        <taxon>Bacteria</taxon>
        <taxon>Pseudomonadati</taxon>
        <taxon>Pseudomonadota</taxon>
        <taxon>Gammaproteobacteria</taxon>
        <taxon>Cellvibrionales</taxon>
        <taxon>Cellvibrionaceae</taxon>
        <taxon>Exilibacterium</taxon>
    </lineage>
</organism>
<protein>
    <submittedName>
        <fullName evidence="1">MerR family transcriptional regulator</fullName>
    </submittedName>
</protein>
<dbReference type="AlphaFoldDB" id="A0A545U6Q6"/>
<dbReference type="Proteomes" id="UP000319732">
    <property type="component" value="Unassembled WGS sequence"/>
</dbReference>
<dbReference type="Gene3D" id="1.10.1660.10">
    <property type="match status" value="1"/>
</dbReference>
<evidence type="ECO:0000313" key="1">
    <source>
        <dbReference type="EMBL" id="TQV85156.1"/>
    </source>
</evidence>
<dbReference type="OrthoDB" id="5773077at2"/>
<dbReference type="RefSeq" id="WP_142902703.1">
    <property type="nucleotide sequence ID" value="NZ_ML660088.1"/>
</dbReference>
<reference evidence="1 2" key="1">
    <citation type="submission" date="2019-06" db="EMBL/GenBank/DDBJ databases">
        <title>Whole genome sequence for Cellvibrionaceae sp. R142.</title>
        <authorList>
            <person name="Wang G."/>
        </authorList>
    </citation>
    <scope>NUCLEOTIDE SEQUENCE [LARGE SCALE GENOMIC DNA]</scope>
    <source>
        <strain evidence="1 2">R142</strain>
    </source>
</reference>
<evidence type="ECO:0000313" key="2">
    <source>
        <dbReference type="Proteomes" id="UP000319732"/>
    </source>
</evidence>
<proteinExistence type="predicted"/>
<dbReference type="Pfam" id="PF13591">
    <property type="entry name" value="MerR_2"/>
    <property type="match status" value="1"/>
</dbReference>
<accession>A0A545U6Q6</accession>
<gene>
    <name evidence="1" type="ORF">FKG94_02920</name>
</gene>